<evidence type="ECO:0000313" key="1">
    <source>
        <dbReference type="EMBL" id="MBA2889985.1"/>
    </source>
</evidence>
<comment type="caution">
    <text evidence="1">The sequence shown here is derived from an EMBL/GenBank/DDBJ whole genome shotgun (WGS) entry which is preliminary data.</text>
</comment>
<sequence length="66" mass="6933">MAWLRDFTGRFRPAGVPGAAAPAGVPADRAAGLEPVFAASGDRCRRIVDDADALALVDEARTQLRP</sequence>
<keyword evidence="2" id="KW-1185">Reference proteome</keyword>
<dbReference type="AlphaFoldDB" id="A0A7W0CFF0"/>
<proteinExistence type="predicted"/>
<accession>A0A7W0CFF0</accession>
<name>A0A7W0CFF0_9ACTN</name>
<dbReference type="RefSeq" id="WP_181608716.1">
    <property type="nucleotide sequence ID" value="NZ_BAABAM010000001.1"/>
</dbReference>
<protein>
    <submittedName>
        <fullName evidence="1">Uncharacterized protein</fullName>
    </submittedName>
</protein>
<dbReference type="EMBL" id="JACDUR010000001">
    <property type="protein sequence ID" value="MBA2889985.1"/>
    <property type="molecule type" value="Genomic_DNA"/>
</dbReference>
<dbReference type="Proteomes" id="UP000530928">
    <property type="component" value="Unassembled WGS sequence"/>
</dbReference>
<organism evidence="1 2">
    <name type="scientific">Nonomuraea soli</name>
    <dbReference type="NCBI Taxonomy" id="1032476"/>
    <lineage>
        <taxon>Bacteria</taxon>
        <taxon>Bacillati</taxon>
        <taxon>Actinomycetota</taxon>
        <taxon>Actinomycetes</taxon>
        <taxon>Streptosporangiales</taxon>
        <taxon>Streptosporangiaceae</taxon>
        <taxon>Nonomuraea</taxon>
    </lineage>
</organism>
<evidence type="ECO:0000313" key="2">
    <source>
        <dbReference type="Proteomes" id="UP000530928"/>
    </source>
</evidence>
<reference evidence="1 2" key="1">
    <citation type="submission" date="2020-07" db="EMBL/GenBank/DDBJ databases">
        <title>Genomic Encyclopedia of Type Strains, Phase IV (KMG-IV): sequencing the most valuable type-strain genomes for metagenomic binning, comparative biology and taxonomic classification.</title>
        <authorList>
            <person name="Goeker M."/>
        </authorList>
    </citation>
    <scope>NUCLEOTIDE SEQUENCE [LARGE SCALE GENOMIC DNA]</scope>
    <source>
        <strain evidence="1 2">DSM 45533</strain>
    </source>
</reference>
<gene>
    <name evidence="1" type="ORF">HNR30_001320</name>
</gene>